<comment type="caution">
    <text evidence="2">The sequence shown here is derived from an EMBL/GenBank/DDBJ whole genome shotgun (WGS) entry which is preliminary data.</text>
</comment>
<dbReference type="InterPro" id="IPR001173">
    <property type="entry name" value="Glyco_trans_2-like"/>
</dbReference>
<reference evidence="2 3" key="1">
    <citation type="submission" date="2015-09" db="EMBL/GenBank/DDBJ databases">
        <authorList>
            <consortium name="Pathogen Informatics"/>
        </authorList>
    </citation>
    <scope>NUCLEOTIDE SEQUENCE [LARGE SCALE GENOMIC DNA]</scope>
    <source>
        <strain evidence="2 3">2789STDY5608625</strain>
    </source>
</reference>
<dbReference type="AlphaFoldDB" id="A0AAD2J398"/>
<accession>A0AAD2J398</accession>
<proteinExistence type="predicted"/>
<protein>
    <submittedName>
        <fullName evidence="2">Hyaluronan synthase</fullName>
        <ecNumber evidence="2">2.4.1.212</ecNumber>
    </submittedName>
</protein>
<evidence type="ECO:0000313" key="3">
    <source>
        <dbReference type="Proteomes" id="UP000044098"/>
    </source>
</evidence>
<dbReference type="Pfam" id="PF13692">
    <property type="entry name" value="Glyco_trans_1_4"/>
    <property type="match status" value="1"/>
</dbReference>
<dbReference type="Gene3D" id="3.40.50.2000">
    <property type="entry name" value="Glycogen Phosphorylase B"/>
    <property type="match status" value="1"/>
</dbReference>
<dbReference type="EMBL" id="CYTK01000008">
    <property type="protein sequence ID" value="CUJ57412.1"/>
    <property type="molecule type" value="Genomic_DNA"/>
</dbReference>
<dbReference type="PANTHER" id="PTHR43685:SF2">
    <property type="entry name" value="GLYCOSYLTRANSFERASE 2-LIKE DOMAIN-CONTAINING PROTEIN"/>
    <property type="match status" value="1"/>
</dbReference>
<dbReference type="GO" id="GO:0050501">
    <property type="term" value="F:hyaluronan synthase activity"/>
    <property type="evidence" value="ECO:0007669"/>
    <property type="project" value="UniProtKB-EC"/>
</dbReference>
<keyword evidence="2" id="KW-0328">Glycosyltransferase</keyword>
<dbReference type="CDD" id="cd00761">
    <property type="entry name" value="Glyco_tranf_GTA_type"/>
    <property type="match status" value="1"/>
</dbReference>
<evidence type="ECO:0000259" key="1">
    <source>
        <dbReference type="Pfam" id="PF00535"/>
    </source>
</evidence>
<dbReference type="SUPFAM" id="SSF53756">
    <property type="entry name" value="UDP-Glycosyltransferase/glycogen phosphorylase"/>
    <property type="match status" value="1"/>
</dbReference>
<dbReference type="PANTHER" id="PTHR43685">
    <property type="entry name" value="GLYCOSYLTRANSFERASE"/>
    <property type="match status" value="1"/>
</dbReference>
<organism evidence="2 3">
    <name type="scientific">Achromobacter aegrifaciens</name>
    <dbReference type="NCBI Taxonomy" id="1287736"/>
    <lineage>
        <taxon>Bacteria</taxon>
        <taxon>Pseudomonadati</taxon>
        <taxon>Pseudomonadota</taxon>
        <taxon>Betaproteobacteria</taxon>
        <taxon>Burkholderiales</taxon>
        <taxon>Alcaligenaceae</taxon>
        <taxon>Achromobacter</taxon>
    </lineage>
</organism>
<dbReference type="Gene3D" id="3.90.550.10">
    <property type="entry name" value="Spore Coat Polysaccharide Biosynthesis Protein SpsA, Chain A"/>
    <property type="match status" value="1"/>
</dbReference>
<name>A0AAD2J398_ACHAE</name>
<keyword evidence="2" id="KW-0808">Transferase</keyword>
<dbReference type="Pfam" id="PF00535">
    <property type="entry name" value="Glycos_transf_2"/>
    <property type="match status" value="1"/>
</dbReference>
<dbReference type="EC" id="2.4.1.212" evidence="2"/>
<sequence>MFVDSLGRENFFDGLGLIEVCRAILYLLPRVAVLESQDYKSIAYRLVQSKRTGGLPQSIQLRVFMHGSIDYMKYGVQDESAMDYTPYELGQAVRDSYIFQQADECYAPSRYLAVQLLQEEFGYSLNNLSVRRLPFDLSTVPGEIQGELTAIKRIVFVGKYSRLKGWPDFVAAMEGLYVAGNLTGLEEIVSLGPVGPGNEDRARLERLCAYKDYHLSHSELLAFLAKNRGDSLFVVPSRGENYPFVILEQMLMGTRLVAYNTGGAVEVVDDEEFVRAYFSDPNAAALQNKIGAILMQDVRDSDEKLRVSRQRVWDRQISVNRGWSREAAEPAGPITMSLPDLRRCEITVVIPVYNTSLEFVDELLRSLLGSRVRPSEVILVDDGSADGYGAGLSECVERALGGVIKWRVHSQANRGLAGARNAGLALSKTPYTFFIDSDDLLLPATLEEAWVALQLDPDLVVATGFAVHFSEQGSLPKTPEPARDGWFWKPLGIPEARALAMLENQYLTANVMARTAALRESGGWDEKDKSTWEDWAFFSKLAWEGKRFSLIPSMGYLYRNTPGSMSKTYNRYFGRRRLIRNIAGMSRLDANALFSLINVDSGGGAQLKGPSLSEKEVELINLLRSLIQKPRLRRLVVAGYRWYTKVRRFFR</sequence>
<dbReference type="InterPro" id="IPR029044">
    <property type="entry name" value="Nucleotide-diphossugar_trans"/>
</dbReference>
<gene>
    <name evidence="2" type="primary">hyaD</name>
    <name evidence="2" type="ORF">ERS370000_04644</name>
</gene>
<feature type="domain" description="Glycosyltransferase 2-like" evidence="1">
    <location>
        <begin position="347"/>
        <end position="487"/>
    </location>
</feature>
<dbReference type="InterPro" id="IPR050834">
    <property type="entry name" value="Glycosyltransf_2"/>
</dbReference>
<dbReference type="Proteomes" id="UP000044098">
    <property type="component" value="Unassembled WGS sequence"/>
</dbReference>
<evidence type="ECO:0000313" key="2">
    <source>
        <dbReference type="EMBL" id="CUJ57412.1"/>
    </source>
</evidence>
<dbReference type="SUPFAM" id="SSF53448">
    <property type="entry name" value="Nucleotide-diphospho-sugar transferases"/>
    <property type="match status" value="1"/>
</dbReference>